<gene>
    <name evidence="1" type="ORF">M440DRAFT_309434</name>
</gene>
<sequence>MDPCGCSTCKCPAGNCDKCECKTCGPEHGVSHFLARLSWAAMDGSTSKTNMCGTRTSSKEPTSRSILDMMLYRNGGPDGLGYA</sequence>
<name>A0A2T4C605_TRILO</name>
<accession>A0A2T4C605</accession>
<protein>
    <recommendedName>
        <fullName evidence="3">Metallothionein</fullName>
    </recommendedName>
</protein>
<dbReference type="Proteomes" id="UP000240760">
    <property type="component" value="Unassembled WGS sequence"/>
</dbReference>
<reference evidence="1 2" key="1">
    <citation type="submission" date="2016-07" db="EMBL/GenBank/DDBJ databases">
        <title>Multiple horizontal gene transfer events from other fungi enriched the ability of initially mycotrophic Trichoderma (Ascomycota) to feed on dead plant biomass.</title>
        <authorList>
            <consortium name="DOE Joint Genome Institute"/>
            <person name="Aerts A."/>
            <person name="Atanasova L."/>
            <person name="Chenthamara K."/>
            <person name="Zhang J."/>
            <person name="Grujic M."/>
            <person name="Henrissat B."/>
            <person name="Kuo A."/>
            <person name="Salamov A."/>
            <person name="Lipzen A."/>
            <person name="Labutti K."/>
            <person name="Barry K."/>
            <person name="Miao Y."/>
            <person name="Rahimi M.J."/>
            <person name="Shen Q."/>
            <person name="Grigoriev I.V."/>
            <person name="Kubicek C.P."/>
            <person name="Druzhinina I.S."/>
        </authorList>
    </citation>
    <scope>NUCLEOTIDE SEQUENCE [LARGE SCALE GENOMIC DNA]</scope>
    <source>
        <strain evidence="1 2">ATCC 18648</strain>
    </source>
</reference>
<dbReference type="AlphaFoldDB" id="A0A2T4C605"/>
<evidence type="ECO:0000313" key="2">
    <source>
        <dbReference type="Proteomes" id="UP000240760"/>
    </source>
</evidence>
<proteinExistence type="predicted"/>
<evidence type="ECO:0008006" key="3">
    <source>
        <dbReference type="Google" id="ProtNLM"/>
    </source>
</evidence>
<dbReference type="EMBL" id="KZ679131">
    <property type="protein sequence ID" value="PTB77007.1"/>
    <property type="molecule type" value="Genomic_DNA"/>
</dbReference>
<organism evidence="1 2">
    <name type="scientific">Trichoderma longibrachiatum ATCC 18648</name>
    <dbReference type="NCBI Taxonomy" id="983965"/>
    <lineage>
        <taxon>Eukaryota</taxon>
        <taxon>Fungi</taxon>
        <taxon>Dikarya</taxon>
        <taxon>Ascomycota</taxon>
        <taxon>Pezizomycotina</taxon>
        <taxon>Sordariomycetes</taxon>
        <taxon>Hypocreomycetidae</taxon>
        <taxon>Hypocreales</taxon>
        <taxon>Hypocreaceae</taxon>
        <taxon>Trichoderma</taxon>
    </lineage>
</organism>
<keyword evidence="2" id="KW-1185">Reference proteome</keyword>
<evidence type="ECO:0000313" key="1">
    <source>
        <dbReference type="EMBL" id="PTB77007.1"/>
    </source>
</evidence>